<feature type="region of interest" description="Disordered" evidence="1">
    <location>
        <begin position="52"/>
        <end position="80"/>
    </location>
</feature>
<evidence type="ECO:0000313" key="2">
    <source>
        <dbReference type="EMBL" id="KAJ1174291.1"/>
    </source>
</evidence>
<dbReference type="AlphaFoldDB" id="A0AAV7TDC0"/>
<dbReference type="EMBL" id="JANPWB010000007">
    <property type="protein sequence ID" value="KAJ1174291.1"/>
    <property type="molecule type" value="Genomic_DNA"/>
</dbReference>
<accession>A0AAV7TDC0</accession>
<organism evidence="2 3">
    <name type="scientific">Pleurodeles waltl</name>
    <name type="common">Iberian ribbed newt</name>
    <dbReference type="NCBI Taxonomy" id="8319"/>
    <lineage>
        <taxon>Eukaryota</taxon>
        <taxon>Metazoa</taxon>
        <taxon>Chordata</taxon>
        <taxon>Craniata</taxon>
        <taxon>Vertebrata</taxon>
        <taxon>Euteleostomi</taxon>
        <taxon>Amphibia</taxon>
        <taxon>Batrachia</taxon>
        <taxon>Caudata</taxon>
        <taxon>Salamandroidea</taxon>
        <taxon>Salamandridae</taxon>
        <taxon>Pleurodelinae</taxon>
        <taxon>Pleurodeles</taxon>
    </lineage>
</organism>
<name>A0AAV7TDC0_PLEWA</name>
<evidence type="ECO:0000313" key="3">
    <source>
        <dbReference type="Proteomes" id="UP001066276"/>
    </source>
</evidence>
<comment type="caution">
    <text evidence="2">The sequence shown here is derived from an EMBL/GenBank/DDBJ whole genome shotgun (WGS) entry which is preliminary data.</text>
</comment>
<feature type="compositionally biased region" description="Polar residues" evidence="1">
    <location>
        <begin position="53"/>
        <end position="72"/>
    </location>
</feature>
<sequence length="121" mass="13054">MKIAQDPWCGWPDWQPDIVGGTCGWNQRTSTAGKHRGASTATPDCHNAAWSAQDASGQALSPVSEPVGTSWSAPLHDPGELRWREPWTGIGISAGVGSGRHAEDRLKATLLTTTLLKRLRR</sequence>
<proteinExistence type="predicted"/>
<keyword evidence="3" id="KW-1185">Reference proteome</keyword>
<reference evidence="2" key="1">
    <citation type="journal article" date="2022" name="bioRxiv">
        <title>Sequencing and chromosome-scale assembly of the giantPleurodeles waltlgenome.</title>
        <authorList>
            <person name="Brown T."/>
            <person name="Elewa A."/>
            <person name="Iarovenko S."/>
            <person name="Subramanian E."/>
            <person name="Araus A.J."/>
            <person name="Petzold A."/>
            <person name="Susuki M."/>
            <person name="Suzuki K.-i.T."/>
            <person name="Hayashi T."/>
            <person name="Toyoda A."/>
            <person name="Oliveira C."/>
            <person name="Osipova E."/>
            <person name="Leigh N.D."/>
            <person name="Simon A."/>
            <person name="Yun M.H."/>
        </authorList>
    </citation>
    <scope>NUCLEOTIDE SEQUENCE</scope>
    <source>
        <strain evidence="2">20211129_DDA</strain>
        <tissue evidence="2">Liver</tissue>
    </source>
</reference>
<gene>
    <name evidence="2" type="ORF">NDU88_006113</name>
</gene>
<evidence type="ECO:0000256" key="1">
    <source>
        <dbReference type="SAM" id="MobiDB-lite"/>
    </source>
</evidence>
<protein>
    <submittedName>
        <fullName evidence="2">Uncharacterized protein</fullName>
    </submittedName>
</protein>
<dbReference type="Proteomes" id="UP001066276">
    <property type="component" value="Chromosome 4_1"/>
</dbReference>